<proteinExistence type="predicted"/>
<evidence type="ECO:0000313" key="2">
    <source>
        <dbReference type="Proteomes" id="UP000887581"/>
    </source>
</evidence>
<feature type="compositionally biased region" description="Basic and acidic residues" evidence="1">
    <location>
        <begin position="75"/>
        <end position="130"/>
    </location>
</feature>
<name>A0A915Q118_9BILA</name>
<feature type="compositionally biased region" description="Basic and acidic residues" evidence="1">
    <location>
        <begin position="249"/>
        <end position="261"/>
    </location>
</feature>
<keyword evidence="2" id="KW-1185">Reference proteome</keyword>
<evidence type="ECO:0000313" key="3">
    <source>
        <dbReference type="WBParaSite" id="sdigi.contig44.g2760.t1"/>
    </source>
</evidence>
<evidence type="ECO:0000256" key="1">
    <source>
        <dbReference type="SAM" id="MobiDB-lite"/>
    </source>
</evidence>
<feature type="compositionally biased region" description="Polar residues" evidence="1">
    <location>
        <begin position="228"/>
        <end position="239"/>
    </location>
</feature>
<protein>
    <submittedName>
        <fullName evidence="3">Small acidic protein-like domain-containing protein</fullName>
    </submittedName>
</protein>
<dbReference type="Proteomes" id="UP000887581">
    <property type="component" value="Unplaced"/>
</dbReference>
<sequence length="304" mass="35662">MLQIGSYMADGSFRSLTAKEIRKHIERRSEDKQEKQKKRRSDEEDDREKSDNVIRKKCYEDDRSHDRKYGREKRGRSVERHSDSRHRGDKHHDRGRGPDSIVRERSSELGYSRDRSRDQYSNKEREDRVDRRGHHHKESDSKEHRNSKLSHERGGGIRKSRSSRRYSPVDNEDGNSDRPAWATKAVVKRAEEIQKRKLIWSKPEEKKELECNTTPSPTSLRPSSTSTWNSILAASSSDSKQLDNLMGMKKSDEEGQEKVPEVDDNQVEAERRRQRELYSHLDHQYAVARSFTHLSRGQGLGFHQ</sequence>
<organism evidence="2 3">
    <name type="scientific">Setaria digitata</name>
    <dbReference type="NCBI Taxonomy" id="48799"/>
    <lineage>
        <taxon>Eukaryota</taxon>
        <taxon>Metazoa</taxon>
        <taxon>Ecdysozoa</taxon>
        <taxon>Nematoda</taxon>
        <taxon>Chromadorea</taxon>
        <taxon>Rhabditida</taxon>
        <taxon>Spirurina</taxon>
        <taxon>Spiruromorpha</taxon>
        <taxon>Filarioidea</taxon>
        <taxon>Setariidae</taxon>
        <taxon>Setaria</taxon>
    </lineage>
</organism>
<dbReference type="AlphaFoldDB" id="A0A915Q118"/>
<feature type="compositionally biased region" description="Basic and acidic residues" evidence="1">
    <location>
        <begin position="47"/>
        <end position="69"/>
    </location>
</feature>
<dbReference type="WBParaSite" id="sdigi.contig44.g2760.t1">
    <property type="protein sequence ID" value="sdigi.contig44.g2760.t1"/>
    <property type="gene ID" value="sdigi.contig44.g2760"/>
</dbReference>
<feature type="compositionally biased region" description="Low complexity" evidence="1">
    <location>
        <begin position="213"/>
        <end position="227"/>
    </location>
</feature>
<accession>A0A915Q118</accession>
<feature type="region of interest" description="Disordered" evidence="1">
    <location>
        <begin position="24"/>
        <end position="182"/>
    </location>
</feature>
<feature type="compositionally biased region" description="Basic and acidic residues" evidence="1">
    <location>
        <begin position="137"/>
        <end position="155"/>
    </location>
</feature>
<feature type="region of interest" description="Disordered" evidence="1">
    <location>
        <begin position="199"/>
        <end position="270"/>
    </location>
</feature>
<reference evidence="3" key="1">
    <citation type="submission" date="2022-11" db="UniProtKB">
        <authorList>
            <consortium name="WormBaseParasite"/>
        </authorList>
    </citation>
    <scope>IDENTIFICATION</scope>
</reference>